<organism evidence="1 2">
    <name type="scientific">Cryptolaemus montrouzieri</name>
    <dbReference type="NCBI Taxonomy" id="559131"/>
    <lineage>
        <taxon>Eukaryota</taxon>
        <taxon>Metazoa</taxon>
        <taxon>Ecdysozoa</taxon>
        <taxon>Arthropoda</taxon>
        <taxon>Hexapoda</taxon>
        <taxon>Insecta</taxon>
        <taxon>Pterygota</taxon>
        <taxon>Neoptera</taxon>
        <taxon>Endopterygota</taxon>
        <taxon>Coleoptera</taxon>
        <taxon>Polyphaga</taxon>
        <taxon>Cucujiformia</taxon>
        <taxon>Coccinelloidea</taxon>
        <taxon>Coccinellidae</taxon>
        <taxon>Scymninae</taxon>
        <taxon>Scymnini</taxon>
        <taxon>Cryptolaemus</taxon>
    </lineage>
</organism>
<protein>
    <submittedName>
        <fullName evidence="1">Uncharacterized protein</fullName>
    </submittedName>
</protein>
<evidence type="ECO:0000313" key="1">
    <source>
        <dbReference type="EMBL" id="KAL3281072.1"/>
    </source>
</evidence>
<evidence type="ECO:0000313" key="2">
    <source>
        <dbReference type="Proteomes" id="UP001516400"/>
    </source>
</evidence>
<dbReference type="AlphaFoldDB" id="A0ABD2NRE7"/>
<comment type="caution">
    <text evidence="1">The sequence shown here is derived from an EMBL/GenBank/DDBJ whole genome shotgun (WGS) entry which is preliminary data.</text>
</comment>
<proteinExistence type="predicted"/>
<name>A0ABD2NRE7_9CUCU</name>
<dbReference type="EMBL" id="JABFTP020000144">
    <property type="protein sequence ID" value="KAL3281072.1"/>
    <property type="molecule type" value="Genomic_DNA"/>
</dbReference>
<keyword evidence="2" id="KW-1185">Reference proteome</keyword>
<reference evidence="1 2" key="1">
    <citation type="journal article" date="2021" name="BMC Biol.">
        <title>Horizontally acquired antibacterial genes associated with adaptive radiation of ladybird beetles.</title>
        <authorList>
            <person name="Li H.S."/>
            <person name="Tang X.F."/>
            <person name="Huang Y.H."/>
            <person name="Xu Z.Y."/>
            <person name="Chen M.L."/>
            <person name="Du X.Y."/>
            <person name="Qiu B.Y."/>
            <person name="Chen P.T."/>
            <person name="Zhang W."/>
            <person name="Slipinski A."/>
            <person name="Escalona H.E."/>
            <person name="Waterhouse R.M."/>
            <person name="Zwick A."/>
            <person name="Pang H."/>
        </authorList>
    </citation>
    <scope>NUCLEOTIDE SEQUENCE [LARGE SCALE GENOMIC DNA]</scope>
    <source>
        <strain evidence="1">SYSU2018</strain>
    </source>
</reference>
<sequence>MPKNMYVWREDRIDTCIAFGNVVTNMVTTMENVNSSLSMYIPELLSVLVEKLPAIQMYSWGKFKLSRDINNIPTSLEDFASWYEEEVNIMATVSNRL</sequence>
<dbReference type="Proteomes" id="UP001516400">
    <property type="component" value="Unassembled WGS sequence"/>
</dbReference>
<gene>
    <name evidence="1" type="ORF">HHI36_004296</name>
</gene>
<accession>A0ABD2NRE7</accession>